<feature type="transmembrane region" description="Helical" evidence="6">
    <location>
        <begin position="394"/>
        <end position="414"/>
    </location>
</feature>
<comment type="similarity">
    <text evidence="5">Belongs to the ThrE exporter (TC 2.A.79) family.</text>
</comment>
<dbReference type="Proteomes" id="UP001620405">
    <property type="component" value="Unassembled WGS sequence"/>
</dbReference>
<dbReference type="InterPro" id="IPR051361">
    <property type="entry name" value="ThrE/Ser_Exporter"/>
</dbReference>
<dbReference type="EMBL" id="JADIKG010000012">
    <property type="protein sequence ID" value="MFK2873777.1"/>
    <property type="molecule type" value="Genomic_DNA"/>
</dbReference>
<reference evidence="9 10" key="1">
    <citation type="submission" date="2020-10" db="EMBL/GenBank/DDBJ databases">
        <title>Phylogeny of dyella-like bacteria.</title>
        <authorList>
            <person name="Fu J."/>
        </authorList>
    </citation>
    <scope>NUCLEOTIDE SEQUENCE [LARGE SCALE GENOMIC DNA]</scope>
    <source>
        <strain evidence="9 10">DHOB07</strain>
    </source>
</reference>
<feature type="transmembrane region" description="Helical" evidence="6">
    <location>
        <begin position="129"/>
        <end position="148"/>
    </location>
</feature>
<gene>
    <name evidence="9" type="ORF">ISP13_09565</name>
</gene>
<feature type="transmembrane region" description="Helical" evidence="6">
    <location>
        <begin position="364"/>
        <end position="382"/>
    </location>
</feature>
<evidence type="ECO:0000259" key="8">
    <source>
        <dbReference type="Pfam" id="PF12821"/>
    </source>
</evidence>
<organism evidence="9 10">
    <name type="scientific">Dyella lipolytica</name>
    <dbReference type="NCBI Taxonomy" id="1867835"/>
    <lineage>
        <taxon>Bacteria</taxon>
        <taxon>Pseudomonadati</taxon>
        <taxon>Pseudomonadota</taxon>
        <taxon>Gammaproteobacteria</taxon>
        <taxon>Lysobacterales</taxon>
        <taxon>Rhodanobacteraceae</taxon>
        <taxon>Dyella</taxon>
    </lineage>
</organism>
<comment type="caution">
    <text evidence="9">The sequence shown here is derived from an EMBL/GenBank/DDBJ whole genome shotgun (WGS) entry which is preliminary data.</text>
</comment>
<evidence type="ECO:0000256" key="1">
    <source>
        <dbReference type="ARBA" id="ARBA00004141"/>
    </source>
</evidence>
<dbReference type="PANTHER" id="PTHR31082:SF4">
    <property type="entry name" value="PHEROMONE-REGULATED MEMBRANE PROTEIN 10"/>
    <property type="match status" value="1"/>
</dbReference>
<feature type="transmembrane region" description="Helical" evidence="6">
    <location>
        <begin position="279"/>
        <end position="297"/>
    </location>
</feature>
<feature type="transmembrane region" description="Helical" evidence="6">
    <location>
        <begin position="179"/>
        <end position="201"/>
    </location>
</feature>
<feature type="transmembrane region" description="Helical" evidence="6">
    <location>
        <begin position="207"/>
        <end position="226"/>
    </location>
</feature>
<evidence type="ECO:0000313" key="10">
    <source>
        <dbReference type="Proteomes" id="UP001620405"/>
    </source>
</evidence>
<dbReference type="Pfam" id="PF12821">
    <property type="entry name" value="ThrE_2"/>
    <property type="match status" value="1"/>
</dbReference>
<evidence type="ECO:0000256" key="4">
    <source>
        <dbReference type="ARBA" id="ARBA00023136"/>
    </source>
</evidence>
<feature type="domain" description="Threonine/Serine exporter ThrE" evidence="8">
    <location>
        <begin position="287"/>
        <end position="411"/>
    </location>
</feature>
<feature type="transmembrane region" description="Helical" evidence="6">
    <location>
        <begin position="154"/>
        <end position="172"/>
    </location>
</feature>
<feature type="transmembrane region" description="Helical" evidence="6">
    <location>
        <begin position="304"/>
        <end position="321"/>
    </location>
</feature>
<dbReference type="InterPro" id="IPR010619">
    <property type="entry name" value="ThrE-like_N"/>
</dbReference>
<evidence type="ECO:0000313" key="9">
    <source>
        <dbReference type="EMBL" id="MFK2873777.1"/>
    </source>
</evidence>
<dbReference type="PANTHER" id="PTHR31082">
    <property type="entry name" value="PHEROMONE-REGULATED MEMBRANE PROTEIN 10"/>
    <property type="match status" value="1"/>
</dbReference>
<sequence>MSVQFATTALNTRIAFLVELATRLHKYGASSPRLEAAISGAAQRIGLSADVWSSPTAIIISFADLAQGEEGRLAQATQVVRLLPGDVNLDKLCRADDIADRVIAGDLDLREGFRLLRALELPDTRRQKAGVVISYGLSAGAIDALFLHSSWVDLLVAGAVGLIIGGITILSATRPRLAVASDAICAMVATLVAIVFSAFVVPLAIKSVVLAGLIVLVPGMSLTTAVREISSQHLVSGMARMGGAMSTLLKLTFGVAAATQVCAVLGIEPRDFELPALPGWVDYPALLVAAIAFAILFRAARRDWPAVIVAVIVGYLATRLGGEISVNLPGAPFGVFLGGLLLSALANLYARYAGRPGAVVREPGILLLVPGSVGFRSVSYLLERNTSLGFDTGMLLVTLLISLVAGLMFGELLVAPRRSL</sequence>
<dbReference type="RefSeq" id="WP_284400719.1">
    <property type="nucleotide sequence ID" value="NZ_BSNQ01000009.1"/>
</dbReference>
<feature type="transmembrane region" description="Helical" evidence="6">
    <location>
        <begin position="247"/>
        <end position="267"/>
    </location>
</feature>
<evidence type="ECO:0000256" key="3">
    <source>
        <dbReference type="ARBA" id="ARBA00022989"/>
    </source>
</evidence>
<dbReference type="InterPro" id="IPR024528">
    <property type="entry name" value="ThrE_2"/>
</dbReference>
<feature type="domain" description="Threonine/serine exporter-like N-terminal" evidence="7">
    <location>
        <begin position="16"/>
        <end position="261"/>
    </location>
</feature>
<comment type="subcellular location">
    <subcellularLocation>
        <location evidence="1">Membrane</location>
        <topology evidence="1">Multi-pass membrane protein</topology>
    </subcellularLocation>
</comment>
<protein>
    <submittedName>
        <fullName evidence="9">Threonine/serine exporter family protein</fullName>
    </submittedName>
</protein>
<keyword evidence="2 6" id="KW-0812">Transmembrane</keyword>
<name>A0ABW8IUW5_9GAMM</name>
<accession>A0ABW8IUW5</accession>
<keyword evidence="10" id="KW-1185">Reference proteome</keyword>
<keyword evidence="3 6" id="KW-1133">Transmembrane helix</keyword>
<evidence type="ECO:0000256" key="2">
    <source>
        <dbReference type="ARBA" id="ARBA00022692"/>
    </source>
</evidence>
<evidence type="ECO:0000256" key="6">
    <source>
        <dbReference type="SAM" id="Phobius"/>
    </source>
</evidence>
<evidence type="ECO:0000259" key="7">
    <source>
        <dbReference type="Pfam" id="PF06738"/>
    </source>
</evidence>
<dbReference type="Pfam" id="PF06738">
    <property type="entry name" value="ThrE"/>
    <property type="match status" value="1"/>
</dbReference>
<evidence type="ECO:0000256" key="5">
    <source>
        <dbReference type="ARBA" id="ARBA00034125"/>
    </source>
</evidence>
<proteinExistence type="inferred from homology"/>
<keyword evidence="4 6" id="KW-0472">Membrane</keyword>
<feature type="transmembrane region" description="Helical" evidence="6">
    <location>
        <begin position="333"/>
        <end position="352"/>
    </location>
</feature>